<reference evidence="1 2" key="1">
    <citation type="submission" date="2016-07" db="EMBL/GenBank/DDBJ databases">
        <title>Multi-omics approach to identify versatile polysaccharide utilization systems of a marine flavobacterium Gramella flava.</title>
        <authorList>
            <person name="Tang K."/>
        </authorList>
    </citation>
    <scope>NUCLEOTIDE SEQUENCE [LARGE SCALE GENOMIC DNA]</scope>
    <source>
        <strain evidence="1 2">JLT2011</strain>
    </source>
</reference>
<protein>
    <submittedName>
        <fullName evidence="1">Uncharacterized protein</fullName>
    </submittedName>
</protein>
<accession>A0A1L7I0G5</accession>
<dbReference type="EMBL" id="CP016359">
    <property type="protein sequence ID" value="APU67089.1"/>
    <property type="molecule type" value="Genomic_DNA"/>
</dbReference>
<organism evidence="1 2">
    <name type="scientific">Christiangramia flava JLT2011</name>
    <dbReference type="NCBI Taxonomy" id="1229726"/>
    <lineage>
        <taxon>Bacteria</taxon>
        <taxon>Pseudomonadati</taxon>
        <taxon>Bacteroidota</taxon>
        <taxon>Flavobacteriia</taxon>
        <taxon>Flavobacteriales</taxon>
        <taxon>Flavobacteriaceae</taxon>
        <taxon>Christiangramia</taxon>
    </lineage>
</organism>
<evidence type="ECO:0000313" key="1">
    <source>
        <dbReference type="EMBL" id="APU67089.1"/>
    </source>
</evidence>
<gene>
    <name evidence="1" type="ORF">GRFL_0365</name>
</gene>
<dbReference type="Proteomes" id="UP000186230">
    <property type="component" value="Chromosome"/>
</dbReference>
<keyword evidence="2" id="KW-1185">Reference proteome</keyword>
<dbReference type="AlphaFoldDB" id="A0A1L7I0G5"/>
<name>A0A1L7I0G5_9FLAO</name>
<sequence>MPEVSDKLLPNSLQLRNSLITVLFRLEKWSGKDFNVLIYHFK</sequence>
<evidence type="ECO:0000313" key="2">
    <source>
        <dbReference type="Proteomes" id="UP000186230"/>
    </source>
</evidence>
<dbReference type="KEGG" id="gfl:GRFL_0365"/>
<proteinExistence type="predicted"/>